<reference evidence="2 3" key="1">
    <citation type="journal article" date="2020" name="Insects">
        <title>Bacteria Belonging to Pseudomonas typographi sp. nov. from the Bark Beetle Ips typographus Have Genomic Potential to Aid in the Host Ecology.</title>
        <authorList>
            <person name="Peral-Aranega E."/>
            <person name="Saati-Santamaria Z."/>
            <person name="Kolarik M."/>
            <person name="Rivas R."/>
            <person name="Garcia-Fraile P."/>
        </authorList>
    </citation>
    <scope>NUCLEOTIDE SEQUENCE [LARGE SCALE GENOMIC DNA]</scope>
    <source>
        <strain evidence="2 3">CA3A</strain>
    </source>
</reference>
<dbReference type="Pfam" id="PF01636">
    <property type="entry name" value="APH"/>
    <property type="match status" value="1"/>
</dbReference>
<evidence type="ECO:0000313" key="3">
    <source>
        <dbReference type="Proteomes" id="UP000805841"/>
    </source>
</evidence>
<accession>A0ABR7Z1N8</accession>
<keyword evidence="3" id="KW-1185">Reference proteome</keyword>
<name>A0ABR7Z1N8_9PSED</name>
<sequence length="313" mass="34475">MTLTTESDRLHTALAAAGLHALSVSPATPAVASPLRLACEWAGFHVESADGHFYAKVLHDDMRPLIDFAHSVEATRCAAEAGVTPAVALADATHGVLLLEALPATQWHWARLDTLQADARLAGLWQLKRAVHAGPAPAFARSPMADLDTLRALCRGAAVALPGDHEWLDECADLAWAALQCTPAEPRPLHGDGLASNVMVNADGELRLLDFDRGGCFDPWYDVATVLNELYPFEPQWRAGIARWNASAGDAEYARCRLYALLDDWYWTLWGLWAGETSTRPLEFSKVGQWTLLRCRMTVQEPRFESWLRQVRG</sequence>
<dbReference type="RefSeq" id="WP_190420743.1">
    <property type="nucleotide sequence ID" value="NZ_JAAOCA010000013.1"/>
</dbReference>
<dbReference type="Gene3D" id="3.90.1200.10">
    <property type="match status" value="1"/>
</dbReference>
<proteinExistence type="predicted"/>
<evidence type="ECO:0000313" key="2">
    <source>
        <dbReference type="EMBL" id="MBD1599400.1"/>
    </source>
</evidence>
<dbReference type="InterPro" id="IPR002575">
    <property type="entry name" value="Aminoglycoside_PTrfase"/>
</dbReference>
<dbReference type="InterPro" id="IPR011009">
    <property type="entry name" value="Kinase-like_dom_sf"/>
</dbReference>
<organism evidence="2 3">
    <name type="scientific">Pseudomonas typographi</name>
    <dbReference type="NCBI Taxonomy" id="2715964"/>
    <lineage>
        <taxon>Bacteria</taxon>
        <taxon>Pseudomonadati</taxon>
        <taxon>Pseudomonadota</taxon>
        <taxon>Gammaproteobacteria</taxon>
        <taxon>Pseudomonadales</taxon>
        <taxon>Pseudomonadaceae</taxon>
        <taxon>Pseudomonas</taxon>
    </lineage>
</organism>
<protein>
    <submittedName>
        <fullName evidence="2">Aminoglycoside phosphotransferase family protein</fullName>
    </submittedName>
</protein>
<gene>
    <name evidence="2" type="ORF">HAQ05_11880</name>
</gene>
<dbReference type="SUPFAM" id="SSF56112">
    <property type="entry name" value="Protein kinase-like (PK-like)"/>
    <property type="match status" value="1"/>
</dbReference>
<dbReference type="Proteomes" id="UP000805841">
    <property type="component" value="Unassembled WGS sequence"/>
</dbReference>
<feature type="domain" description="Aminoglycoside phosphotransferase" evidence="1">
    <location>
        <begin position="44"/>
        <end position="259"/>
    </location>
</feature>
<comment type="caution">
    <text evidence="2">The sequence shown here is derived from an EMBL/GenBank/DDBJ whole genome shotgun (WGS) entry which is preliminary data.</text>
</comment>
<dbReference type="EMBL" id="JAAOCA010000013">
    <property type="protein sequence ID" value="MBD1599400.1"/>
    <property type="molecule type" value="Genomic_DNA"/>
</dbReference>
<evidence type="ECO:0000259" key="1">
    <source>
        <dbReference type="Pfam" id="PF01636"/>
    </source>
</evidence>